<comment type="caution">
    <text evidence="2">The sequence shown here is derived from an EMBL/GenBank/DDBJ whole genome shotgun (WGS) entry which is preliminary data.</text>
</comment>
<organism evidence="2 3">
    <name type="scientific">Novosphingobium aquae</name>
    <dbReference type="NCBI Taxonomy" id="3133435"/>
    <lineage>
        <taxon>Bacteria</taxon>
        <taxon>Pseudomonadati</taxon>
        <taxon>Pseudomonadota</taxon>
        <taxon>Alphaproteobacteria</taxon>
        <taxon>Sphingomonadales</taxon>
        <taxon>Sphingomonadaceae</taxon>
        <taxon>Novosphingobium</taxon>
    </lineage>
</organism>
<accession>A0ABU8SB25</accession>
<proteinExistence type="predicted"/>
<sequence length="765" mass="84794">MSVFAEPEDGDLGRIVTFYSFKGGVGRSMALANVGFLAAMNGLRVLVMDWDLEAPGLGYYFRGLVEPQEARALKAAPGILNLVWDWIETIRRTDDGSELLRYFERFDSGIAFDELVRPLFDLELEEGPACLDILRAGSAQIGEGHTYEEALATISWPTFFTADAGGILLSALRSWAKSNYDLVLIDSRTGLADVAGICTMQLPDEVALCFILNRQNMEGVAQVAGAIRAKREEQVTLRAIPMRIASQGTSEEASARARARRELTTIGGFAGDAVDEDFRALAIGASPNVPFYEALAPIIASDPLTDPLSQNYLRVASELLGRELKMPALYEHWVERVRRRLQPKHATSSYLLELRTQDPERALLEMSHLVESALDAQFEHDAELDDDYIETLVKAAAEISDEAASPYEAIELLNQSLDLLRARILEGGSQFKPFLIDTLTKVLDYSGLLNREDEQALLDEFDSLVAGDPTISTRLMRLRFRRRAARIHVSSRETEAAFQAIADIQKLIDSLDRNSLSPDQVAIRLAGEVDIHLLRGMAYLNDSPDRAVVEFRRGHELASAYQKADGRSESRSELSRLRTDLAINLAVRLEDLLDVEERAHFALEAVRLGSTLSYGGLQFSELAAPILEVGDDEMVLQFVQAAFRPERAAQFANSQARLTRTSRTFFVTATKLLQRLMDSQLPGWEEAAHDTARVSLLVIRYVSRRQATVTIKAQHELSAELQALRQLLLEIGITEADAEFGAAATMLAKPAPARRKGRRLEGDGT</sequence>
<dbReference type="InterPro" id="IPR002586">
    <property type="entry name" value="CobQ/CobB/MinD/ParA_Nub-bd_dom"/>
</dbReference>
<keyword evidence="3" id="KW-1185">Reference proteome</keyword>
<reference evidence="2 3" key="1">
    <citation type="submission" date="2024-03" db="EMBL/GenBank/DDBJ databases">
        <authorList>
            <person name="Jo J.-H."/>
        </authorList>
    </citation>
    <scope>NUCLEOTIDE SEQUENCE [LARGE SCALE GENOMIC DNA]</scope>
    <source>
        <strain evidence="2 3">AS3R-12</strain>
    </source>
</reference>
<dbReference type="InterPro" id="IPR027417">
    <property type="entry name" value="P-loop_NTPase"/>
</dbReference>
<protein>
    <recommendedName>
        <fullName evidence="1">CobQ/CobB/MinD/ParA nucleotide binding domain-containing protein</fullName>
    </recommendedName>
</protein>
<dbReference type="PANTHER" id="PTHR13696">
    <property type="entry name" value="P-LOOP CONTAINING NUCLEOSIDE TRIPHOSPHATE HYDROLASE"/>
    <property type="match status" value="1"/>
</dbReference>
<dbReference type="SUPFAM" id="SSF52540">
    <property type="entry name" value="P-loop containing nucleoside triphosphate hydrolases"/>
    <property type="match status" value="1"/>
</dbReference>
<dbReference type="InterPro" id="IPR050678">
    <property type="entry name" value="DNA_Partitioning_ATPase"/>
</dbReference>
<dbReference type="EMBL" id="JBBHJY010000007">
    <property type="protein sequence ID" value="MEJ6011177.1"/>
    <property type="molecule type" value="Genomic_DNA"/>
</dbReference>
<evidence type="ECO:0000313" key="2">
    <source>
        <dbReference type="EMBL" id="MEJ6011177.1"/>
    </source>
</evidence>
<name>A0ABU8SB25_9SPHN</name>
<dbReference type="Pfam" id="PF01656">
    <property type="entry name" value="CbiA"/>
    <property type="match status" value="1"/>
</dbReference>
<dbReference type="Gene3D" id="3.40.50.300">
    <property type="entry name" value="P-loop containing nucleotide triphosphate hydrolases"/>
    <property type="match status" value="1"/>
</dbReference>
<dbReference type="Proteomes" id="UP001379235">
    <property type="component" value="Unassembled WGS sequence"/>
</dbReference>
<evidence type="ECO:0000313" key="3">
    <source>
        <dbReference type="Proteomes" id="UP001379235"/>
    </source>
</evidence>
<dbReference type="RefSeq" id="WP_339968118.1">
    <property type="nucleotide sequence ID" value="NZ_JBBHJY010000007.1"/>
</dbReference>
<gene>
    <name evidence="2" type="ORF">WG900_14735</name>
</gene>
<dbReference type="NCBIfam" id="NF047398">
    <property type="entry name" value="AAA_KGGVGR"/>
    <property type="match status" value="1"/>
</dbReference>
<dbReference type="PANTHER" id="PTHR13696:SF52">
    <property type="entry name" value="PARA FAMILY PROTEIN CT_582"/>
    <property type="match status" value="1"/>
</dbReference>
<feature type="domain" description="CobQ/CobB/MinD/ParA nucleotide binding" evidence="1">
    <location>
        <begin position="17"/>
        <end position="153"/>
    </location>
</feature>
<evidence type="ECO:0000259" key="1">
    <source>
        <dbReference type="Pfam" id="PF01656"/>
    </source>
</evidence>